<keyword evidence="5" id="KW-1185">Reference proteome</keyword>
<dbReference type="InterPro" id="IPR002213">
    <property type="entry name" value="UDP_glucos_trans"/>
</dbReference>
<dbReference type="SUPFAM" id="SSF53756">
    <property type="entry name" value="UDP-Glycosyltransferase/glycogen phosphorylase"/>
    <property type="match status" value="1"/>
</dbReference>
<name>A0A6A2WPK9_HIBSY</name>
<evidence type="ECO:0000256" key="2">
    <source>
        <dbReference type="ARBA" id="ARBA00022676"/>
    </source>
</evidence>
<dbReference type="PANTHER" id="PTHR11926:SF1498">
    <property type="entry name" value="GLYCOSYLTRANSFERASE"/>
    <property type="match status" value="1"/>
</dbReference>
<dbReference type="GO" id="GO:0080044">
    <property type="term" value="F:quercetin 7-O-glucosyltransferase activity"/>
    <property type="evidence" value="ECO:0007669"/>
    <property type="project" value="TreeGrafter"/>
</dbReference>
<dbReference type="Pfam" id="PF00201">
    <property type="entry name" value="UDPGT"/>
    <property type="match status" value="1"/>
</dbReference>
<comment type="similarity">
    <text evidence="1">Belongs to the UDP-glycosyltransferase family.</text>
</comment>
<organism evidence="4 5">
    <name type="scientific">Hibiscus syriacus</name>
    <name type="common">Rose of Sharon</name>
    <dbReference type="NCBI Taxonomy" id="106335"/>
    <lineage>
        <taxon>Eukaryota</taxon>
        <taxon>Viridiplantae</taxon>
        <taxon>Streptophyta</taxon>
        <taxon>Embryophyta</taxon>
        <taxon>Tracheophyta</taxon>
        <taxon>Spermatophyta</taxon>
        <taxon>Magnoliopsida</taxon>
        <taxon>eudicotyledons</taxon>
        <taxon>Gunneridae</taxon>
        <taxon>Pentapetalae</taxon>
        <taxon>rosids</taxon>
        <taxon>malvids</taxon>
        <taxon>Malvales</taxon>
        <taxon>Malvaceae</taxon>
        <taxon>Malvoideae</taxon>
        <taxon>Hibiscus</taxon>
    </lineage>
</organism>
<evidence type="ECO:0000313" key="4">
    <source>
        <dbReference type="EMBL" id="KAE8662288.1"/>
    </source>
</evidence>
<gene>
    <name evidence="4" type="ORF">F3Y22_tig00113548pilonHSYRG00046</name>
</gene>
<comment type="caution">
    <text evidence="4">The sequence shown here is derived from an EMBL/GenBank/DDBJ whole genome shotgun (WGS) entry which is preliminary data.</text>
</comment>
<reference evidence="4" key="1">
    <citation type="submission" date="2019-09" db="EMBL/GenBank/DDBJ databases">
        <title>Draft genome information of white flower Hibiscus syriacus.</title>
        <authorList>
            <person name="Kim Y.-M."/>
        </authorList>
    </citation>
    <scope>NUCLEOTIDE SEQUENCE [LARGE SCALE GENOMIC DNA]</scope>
    <source>
        <strain evidence="4">YM2019G1</strain>
    </source>
</reference>
<dbReference type="GO" id="GO:0080043">
    <property type="term" value="F:quercetin 3-O-glucosyltransferase activity"/>
    <property type="evidence" value="ECO:0007669"/>
    <property type="project" value="TreeGrafter"/>
</dbReference>
<evidence type="ECO:0000313" key="5">
    <source>
        <dbReference type="Proteomes" id="UP000436088"/>
    </source>
</evidence>
<keyword evidence="3" id="KW-0808">Transferase</keyword>
<dbReference type="CDD" id="cd03784">
    <property type="entry name" value="GT1_Gtf-like"/>
    <property type="match status" value="1"/>
</dbReference>
<dbReference type="EMBL" id="VEPZ02001714">
    <property type="protein sequence ID" value="KAE8662288.1"/>
    <property type="molecule type" value="Genomic_DNA"/>
</dbReference>
<evidence type="ECO:0000256" key="1">
    <source>
        <dbReference type="ARBA" id="ARBA00009995"/>
    </source>
</evidence>
<evidence type="ECO:0000256" key="3">
    <source>
        <dbReference type="ARBA" id="ARBA00022679"/>
    </source>
</evidence>
<keyword evidence="2" id="KW-0328">Glycosyltransferase</keyword>
<dbReference type="PANTHER" id="PTHR11926">
    <property type="entry name" value="GLUCOSYL/GLUCURONOSYL TRANSFERASES"/>
    <property type="match status" value="1"/>
</dbReference>
<dbReference type="AlphaFoldDB" id="A0A6A2WPK9"/>
<dbReference type="Proteomes" id="UP000436088">
    <property type="component" value="Unassembled WGS sequence"/>
</dbReference>
<sequence length="328" mass="37286">MVSKLHAVCIPFPFQGHVTPMLNLAKILHHKGFRITFVNTEYNHRRLLRPRGPGSLDGLLYSRAWGPLGRPELLHWCWRFNGVFRYCIDWMPGMEDLRFRDLPILNTFESLERDDSDTMSSILHPIPVYNIGPLPLLADQIEDDRLKHTDSNLLVEQSECVKWFDSKEPESVIYATFGSMAVMSPHRLIEVAWGLANSKQPFSCKIRPDLVERKAAILPPEFVAEIEGRGLLASWCPQQELLNHPSVGGFLSHMGWNLTILGIDMEIDGDVKRDQVVMLVRELMVEEKGNEMKAKAIELKKKAKEASDDGGFSSRNNLLTDVLCTLIV</sequence>
<accession>A0A6A2WPK9</accession>
<protein>
    <submittedName>
        <fullName evidence="4">Translocon at the outer membrane of chloroplasts 64-V isoform 1</fullName>
    </submittedName>
</protein>
<dbReference type="Gene3D" id="3.40.50.2000">
    <property type="entry name" value="Glycogen Phosphorylase B"/>
    <property type="match status" value="5"/>
</dbReference>
<proteinExistence type="inferred from homology"/>